<dbReference type="PANTHER" id="PTHR46984">
    <property type="entry name" value="LEUCINE-RICH REPEAT-CONTAINING PROTEIN 71"/>
    <property type="match status" value="1"/>
</dbReference>
<dbReference type="Pfam" id="PF13516">
    <property type="entry name" value="LRR_6"/>
    <property type="match status" value="4"/>
</dbReference>
<dbReference type="InterPro" id="IPR001611">
    <property type="entry name" value="Leu-rich_rpt"/>
</dbReference>
<sequence>MKKRGERVSRERRGSGLEEEPLKTEGRNIQEKSPAQTIEDYQCSGNVELDFPELCALHGMREIPLVKLKQPLVSSPPTDSGETEDGQILSENPVTTWCPKPCLQVELENEDPQSAKKIIISGWRVDEMMVQVLNKTLPSLSNLQCLKMWRTGITENILTSLRNTIIMCTNLRTVILEGNPIPEQSYHILMGEDSMINHLSLRNNRIGEEGARLIGSALSTVHSANKNLLTLNMAFNCIGDEGAIYISQGLRFNRTLLCLSLANNQIGDTGASSLAEVLGPFALTHEEIIKRRQLMVDQLSSQAVTAVSKCEGSLSVPSSSSIDHMNKGSKSIPKKKDSLKKEEKPAASQTVGNAGKKEDAKLAKKDTRVTRSRGGKSGGKDNSLSGSEQEDKSNCAQKTGEEALNPLLDPDIRHADGKVIHPGNNTLISLNLSGNKLTEQSVQKFLSSVVGQDEGGLLHFFLNRNCFPKDCDAFLKILELMSLKDPLNKTSSGQGDEEQGQEA</sequence>
<dbReference type="EMBL" id="JAICCE010000003">
    <property type="protein sequence ID" value="KAG9279391.1"/>
    <property type="molecule type" value="Genomic_DNA"/>
</dbReference>
<dbReference type="SUPFAM" id="SSF52047">
    <property type="entry name" value="RNI-like"/>
    <property type="match status" value="1"/>
</dbReference>
<dbReference type="InterPro" id="IPR053040">
    <property type="entry name" value="LRR-containing_protein_71"/>
</dbReference>
<evidence type="ECO:0000313" key="3">
    <source>
        <dbReference type="Proteomes" id="UP000752171"/>
    </source>
</evidence>
<feature type="region of interest" description="Disordered" evidence="1">
    <location>
        <begin position="313"/>
        <end position="396"/>
    </location>
</feature>
<dbReference type="SMART" id="SM00368">
    <property type="entry name" value="LRR_RI"/>
    <property type="match status" value="4"/>
</dbReference>
<accession>A0A8T2MEW2</accession>
<feature type="compositionally biased region" description="Basic and acidic residues" evidence="1">
    <location>
        <begin position="334"/>
        <end position="345"/>
    </location>
</feature>
<dbReference type="Gene3D" id="3.80.10.10">
    <property type="entry name" value="Ribonuclease Inhibitor"/>
    <property type="match status" value="1"/>
</dbReference>
<reference evidence="2 3" key="1">
    <citation type="submission" date="2021-07" db="EMBL/GenBank/DDBJ databases">
        <authorList>
            <person name="Imarazene B."/>
            <person name="Zahm M."/>
            <person name="Klopp C."/>
            <person name="Cabau C."/>
            <person name="Beille S."/>
            <person name="Jouanno E."/>
            <person name="Castinel A."/>
            <person name="Lluch J."/>
            <person name="Gil L."/>
            <person name="Kuchtly C."/>
            <person name="Lopez Roques C."/>
            <person name="Donnadieu C."/>
            <person name="Parrinello H."/>
            <person name="Journot L."/>
            <person name="Du K."/>
            <person name="Schartl M."/>
            <person name="Retaux S."/>
            <person name="Guiguen Y."/>
        </authorList>
    </citation>
    <scope>NUCLEOTIDE SEQUENCE [LARGE SCALE GENOMIC DNA]</scope>
    <source>
        <strain evidence="2">Pach_M1</strain>
        <tissue evidence="2">Testis</tissue>
    </source>
</reference>
<dbReference type="InterPro" id="IPR032675">
    <property type="entry name" value="LRR_dom_sf"/>
</dbReference>
<dbReference type="Proteomes" id="UP000752171">
    <property type="component" value="Unassembled WGS sequence"/>
</dbReference>
<dbReference type="PANTHER" id="PTHR46984:SF1">
    <property type="entry name" value="LEUCINE-RICH REPEAT-CONTAINING PROTEIN 71"/>
    <property type="match status" value="1"/>
</dbReference>
<feature type="compositionally biased region" description="Basic and acidic residues" evidence="1">
    <location>
        <begin position="1"/>
        <end position="30"/>
    </location>
</feature>
<evidence type="ECO:0000256" key="1">
    <source>
        <dbReference type="SAM" id="MobiDB-lite"/>
    </source>
</evidence>
<evidence type="ECO:0000313" key="2">
    <source>
        <dbReference type="EMBL" id="KAG9279391.1"/>
    </source>
</evidence>
<feature type="region of interest" description="Disordered" evidence="1">
    <location>
        <begin position="1"/>
        <end position="35"/>
    </location>
</feature>
<name>A0A8T2MEW2_ASTMX</name>
<organism evidence="2 3">
    <name type="scientific">Astyanax mexicanus</name>
    <name type="common">Blind cave fish</name>
    <name type="synonym">Astyanax fasciatus mexicanus</name>
    <dbReference type="NCBI Taxonomy" id="7994"/>
    <lineage>
        <taxon>Eukaryota</taxon>
        <taxon>Metazoa</taxon>
        <taxon>Chordata</taxon>
        <taxon>Craniata</taxon>
        <taxon>Vertebrata</taxon>
        <taxon>Euteleostomi</taxon>
        <taxon>Actinopterygii</taxon>
        <taxon>Neopterygii</taxon>
        <taxon>Teleostei</taxon>
        <taxon>Ostariophysi</taxon>
        <taxon>Characiformes</taxon>
        <taxon>Characoidei</taxon>
        <taxon>Acestrorhamphidae</taxon>
        <taxon>Acestrorhamphinae</taxon>
        <taxon>Astyanax</taxon>
    </lineage>
</organism>
<proteinExistence type="predicted"/>
<protein>
    <submittedName>
        <fullName evidence="2">Leucine-rich repeat-containing protein 71</fullName>
    </submittedName>
</protein>
<comment type="caution">
    <text evidence="2">The sequence shown here is derived from an EMBL/GenBank/DDBJ whole genome shotgun (WGS) entry which is preliminary data.</text>
</comment>
<gene>
    <name evidence="2" type="primary">LRRC71</name>
    <name evidence="2" type="ORF">AMEX_G4909</name>
</gene>
<feature type="compositionally biased region" description="Basic and acidic residues" evidence="1">
    <location>
        <begin position="355"/>
        <end position="369"/>
    </location>
</feature>
<dbReference type="AlphaFoldDB" id="A0A8T2MEW2"/>